<dbReference type="Proteomes" id="UP000000560">
    <property type="component" value="Chromosome II"/>
</dbReference>
<evidence type="ECO:0000256" key="7">
    <source>
        <dbReference type="SAM" id="MobiDB-lite"/>
    </source>
</evidence>
<evidence type="ECO:0000256" key="1">
    <source>
        <dbReference type="ARBA" id="ARBA00004173"/>
    </source>
</evidence>
<dbReference type="GO" id="GO:0006412">
    <property type="term" value="P:translation"/>
    <property type="evidence" value="ECO:0007669"/>
    <property type="project" value="InterPro"/>
</dbReference>
<dbReference type="NCBIfam" id="TIGR00062">
    <property type="entry name" value="L27"/>
    <property type="match status" value="1"/>
</dbReference>
<dbReference type="InterPro" id="IPR018261">
    <property type="entry name" value="Ribosomal_bL27_CS"/>
</dbReference>
<keyword evidence="3 8" id="KW-0689">Ribosomal protein</keyword>
<keyword evidence="5" id="KW-0687">Ribonucleoprotein</keyword>
<evidence type="ECO:0000256" key="4">
    <source>
        <dbReference type="ARBA" id="ARBA00023128"/>
    </source>
</evidence>
<comment type="similarity">
    <text evidence="2">Belongs to the bacterial ribosomal protein bL27 family.</text>
</comment>
<dbReference type="PRINTS" id="PR00063">
    <property type="entry name" value="RIBOSOMALL27"/>
</dbReference>
<dbReference type="RefSeq" id="XP_681525.1">
    <property type="nucleotide sequence ID" value="XM_676433.1"/>
</dbReference>
<dbReference type="eggNOG" id="KOG4600">
    <property type="taxonomic scope" value="Eukaryota"/>
</dbReference>
<evidence type="ECO:0000256" key="3">
    <source>
        <dbReference type="ARBA" id="ARBA00022980"/>
    </source>
</evidence>
<dbReference type="PANTHER" id="PTHR15893">
    <property type="entry name" value="RIBOSOMAL PROTEIN L27"/>
    <property type="match status" value="1"/>
</dbReference>
<dbReference type="KEGG" id="ani:ANIA_08256"/>
<accession>C8V7I4</accession>
<dbReference type="HOGENOM" id="CLU_062495_1_0_1"/>
<dbReference type="GO" id="GO:0005762">
    <property type="term" value="C:mitochondrial large ribosomal subunit"/>
    <property type="evidence" value="ECO:0000318"/>
    <property type="project" value="GO_Central"/>
</dbReference>
<reference evidence="9" key="1">
    <citation type="journal article" date="2005" name="Nature">
        <title>Sequencing of Aspergillus nidulans and comparative analysis with A. fumigatus and A. oryzae.</title>
        <authorList>
            <person name="Galagan J.E."/>
            <person name="Calvo S.E."/>
            <person name="Cuomo C."/>
            <person name="Ma L.J."/>
            <person name="Wortman J.R."/>
            <person name="Batzoglou S."/>
            <person name="Lee S.I."/>
            <person name="Basturkmen M."/>
            <person name="Spevak C.C."/>
            <person name="Clutterbuck J."/>
            <person name="Kapitonov V."/>
            <person name="Jurka J."/>
            <person name="Scazzocchio C."/>
            <person name="Farman M."/>
            <person name="Butler J."/>
            <person name="Purcell S."/>
            <person name="Harris S."/>
            <person name="Braus G.H."/>
            <person name="Draht O."/>
            <person name="Busch S."/>
            <person name="D'Enfert C."/>
            <person name="Bouchier C."/>
            <person name="Goldman G.H."/>
            <person name="Bell-Pedersen D."/>
            <person name="Griffiths-Jones S."/>
            <person name="Doonan J.H."/>
            <person name="Yu J."/>
            <person name="Vienken K."/>
            <person name="Pain A."/>
            <person name="Freitag M."/>
            <person name="Selker E.U."/>
            <person name="Archer D.B."/>
            <person name="Penalva M.A."/>
            <person name="Oakley B.R."/>
            <person name="Momany M."/>
            <person name="Tanaka T."/>
            <person name="Kumagai T."/>
            <person name="Asai K."/>
            <person name="Machida M."/>
            <person name="Nierman W.C."/>
            <person name="Denning D.W."/>
            <person name="Caddick M."/>
            <person name="Hynes M."/>
            <person name="Paoletti M."/>
            <person name="Fischer R."/>
            <person name="Miller B."/>
            <person name="Dyer P."/>
            <person name="Sachs M.S."/>
            <person name="Osmani S.A."/>
            <person name="Birren B.W."/>
        </authorList>
    </citation>
    <scope>NUCLEOTIDE SEQUENCE [LARGE SCALE GENOMIC DNA]</scope>
    <source>
        <strain evidence="9">FGSC A4 / ATCC 38163 / CBS 112.46 / NRRL 194 / M139</strain>
    </source>
</reference>
<dbReference type="FunFam" id="2.40.50.100:FF:000042">
    <property type="entry name" value="50S ribosomal protein L27"/>
    <property type="match status" value="1"/>
</dbReference>
<dbReference type="InParanoid" id="Q5ATX4"/>
<gene>
    <name evidence="8" type="ORF">ANIA_08256</name>
</gene>
<reference evidence="9" key="2">
    <citation type="journal article" date="2009" name="Fungal Genet. Biol.">
        <title>The 2008 update of the Aspergillus nidulans genome annotation: a community effort.</title>
        <authorList>
            <person name="Wortman J.R."/>
            <person name="Gilsenan J.M."/>
            <person name="Joardar V."/>
            <person name="Deegan J."/>
            <person name="Clutterbuck J."/>
            <person name="Andersen M.R."/>
            <person name="Archer D."/>
            <person name="Bencina M."/>
            <person name="Braus G."/>
            <person name="Coutinho P."/>
            <person name="von Dohren H."/>
            <person name="Doonan J."/>
            <person name="Driessen A.J."/>
            <person name="Durek P."/>
            <person name="Espeso E."/>
            <person name="Fekete E."/>
            <person name="Flipphi M."/>
            <person name="Estrada C.G."/>
            <person name="Geysens S."/>
            <person name="Goldman G."/>
            <person name="de Groot P.W."/>
            <person name="Hansen K."/>
            <person name="Harris S.D."/>
            <person name="Heinekamp T."/>
            <person name="Helmstaedt K."/>
            <person name="Henrissat B."/>
            <person name="Hofmann G."/>
            <person name="Homan T."/>
            <person name="Horio T."/>
            <person name="Horiuchi H."/>
            <person name="James S."/>
            <person name="Jones M."/>
            <person name="Karaffa L."/>
            <person name="Karanyi Z."/>
            <person name="Kato M."/>
            <person name="Keller N."/>
            <person name="Kelly D.E."/>
            <person name="Kiel J.A."/>
            <person name="Kim J.M."/>
            <person name="van der Klei I.J."/>
            <person name="Klis F.M."/>
            <person name="Kovalchuk A."/>
            <person name="Krasevec N."/>
            <person name="Kubicek C.P."/>
            <person name="Liu B."/>
            <person name="Maccabe A."/>
            <person name="Meyer V."/>
            <person name="Mirabito P."/>
            <person name="Miskei M."/>
            <person name="Mos M."/>
            <person name="Mullins J."/>
            <person name="Nelson D.R."/>
            <person name="Nielsen J."/>
            <person name="Oakley B.R."/>
            <person name="Osmani S.A."/>
            <person name="Pakula T."/>
            <person name="Paszewski A."/>
            <person name="Paulsen I."/>
            <person name="Pilsyk S."/>
            <person name="Pocsi I."/>
            <person name="Punt P.J."/>
            <person name="Ram A.F."/>
            <person name="Ren Q."/>
            <person name="Robellet X."/>
            <person name="Robson G."/>
            <person name="Seiboth B."/>
            <person name="van Solingen P."/>
            <person name="Specht T."/>
            <person name="Sun J."/>
            <person name="Taheri-Talesh N."/>
            <person name="Takeshita N."/>
            <person name="Ussery D."/>
            <person name="vanKuyk P.A."/>
            <person name="Visser H."/>
            <person name="van de Vondervoort P.J."/>
            <person name="de Vries R.P."/>
            <person name="Walton J."/>
            <person name="Xiang X."/>
            <person name="Xiong Y."/>
            <person name="Zeng A.P."/>
            <person name="Brandt B.W."/>
            <person name="Cornell M.J."/>
            <person name="van den Hondel C.A."/>
            <person name="Visser J."/>
            <person name="Oliver S.G."/>
            <person name="Turner G."/>
        </authorList>
    </citation>
    <scope>GENOME REANNOTATION</scope>
    <source>
        <strain evidence="9">FGSC A4 / ATCC 38163 / CBS 112.46 / NRRL 194 / M139</strain>
    </source>
</reference>
<dbReference type="EMBL" id="BN001302">
    <property type="protein sequence ID" value="CBF74221.1"/>
    <property type="molecule type" value="Genomic_DNA"/>
</dbReference>
<dbReference type="SUPFAM" id="SSF110324">
    <property type="entry name" value="Ribosomal L27 protein-like"/>
    <property type="match status" value="1"/>
</dbReference>
<feature type="region of interest" description="Disordered" evidence="7">
    <location>
        <begin position="290"/>
        <end position="317"/>
    </location>
</feature>
<evidence type="ECO:0000313" key="9">
    <source>
        <dbReference type="Proteomes" id="UP000000560"/>
    </source>
</evidence>
<dbReference type="GeneID" id="2868889"/>
<dbReference type="PANTHER" id="PTHR15893:SF0">
    <property type="entry name" value="LARGE RIBOSOMAL SUBUNIT PROTEIN BL27M"/>
    <property type="match status" value="1"/>
</dbReference>
<dbReference type="OrthoDB" id="1867012at2759"/>
<protein>
    <recommendedName>
        <fullName evidence="6">Large ribosomal subunit protein bL27m</fullName>
    </recommendedName>
</protein>
<evidence type="ECO:0000256" key="5">
    <source>
        <dbReference type="ARBA" id="ARBA00023274"/>
    </source>
</evidence>
<accession>Q5ATX4</accession>
<dbReference type="InterPro" id="IPR001684">
    <property type="entry name" value="Ribosomal_bL27"/>
</dbReference>
<organism evidence="8 9">
    <name type="scientific">Emericella nidulans (strain FGSC A4 / ATCC 38163 / CBS 112.46 / NRRL 194 / M139)</name>
    <name type="common">Aspergillus nidulans</name>
    <dbReference type="NCBI Taxonomy" id="227321"/>
    <lineage>
        <taxon>Eukaryota</taxon>
        <taxon>Fungi</taxon>
        <taxon>Dikarya</taxon>
        <taxon>Ascomycota</taxon>
        <taxon>Pezizomycotina</taxon>
        <taxon>Eurotiomycetes</taxon>
        <taxon>Eurotiomycetidae</taxon>
        <taxon>Eurotiales</taxon>
        <taxon>Aspergillaceae</taxon>
        <taxon>Aspergillus</taxon>
        <taxon>Aspergillus subgen. Nidulantes</taxon>
    </lineage>
</organism>
<feature type="region of interest" description="Disordered" evidence="7">
    <location>
        <begin position="109"/>
        <end position="129"/>
    </location>
</feature>
<feature type="compositionally biased region" description="Basic residues" evidence="7">
    <location>
        <begin position="305"/>
        <end position="317"/>
    </location>
</feature>
<keyword evidence="4" id="KW-0496">Mitochondrion</keyword>
<evidence type="ECO:0000313" key="8">
    <source>
        <dbReference type="EMBL" id="CBF74221.1"/>
    </source>
</evidence>
<dbReference type="OMA" id="DNWRIGR"/>
<evidence type="ECO:0000256" key="6">
    <source>
        <dbReference type="ARBA" id="ARBA00035267"/>
    </source>
</evidence>
<dbReference type="PROSITE" id="PS00831">
    <property type="entry name" value="RIBOSOMAL_L27"/>
    <property type="match status" value="1"/>
</dbReference>
<comment type="subcellular location">
    <subcellularLocation>
        <location evidence="1">Mitochondrion</location>
    </subcellularLocation>
</comment>
<evidence type="ECO:0000256" key="2">
    <source>
        <dbReference type="ARBA" id="ARBA00010797"/>
    </source>
</evidence>
<dbReference type="GO" id="GO:0003735">
    <property type="term" value="F:structural constituent of ribosome"/>
    <property type="evidence" value="ECO:0000318"/>
    <property type="project" value="GO_Central"/>
</dbReference>
<dbReference type="Pfam" id="PF01016">
    <property type="entry name" value="Ribosomal_L27"/>
    <property type="match status" value="1"/>
</dbReference>
<keyword evidence="9" id="KW-1185">Reference proteome</keyword>
<dbReference type="Gene3D" id="2.40.50.100">
    <property type="match status" value="1"/>
</dbReference>
<dbReference type="STRING" id="227321.Q5ATX4"/>
<dbReference type="AlphaFoldDB" id="Q5ATX4"/>
<proteinExistence type="inferred from homology"/>
<name>Q5ATX4_EMENI</name>
<sequence>MEKEGNVYVTRDHAKLSIPKKKVAPDLSIANPSFQFGDNHTMMLPRLLTPLRSLGRAISCPSAQLTRLPQQSTPQLLPRTFSASTTPSILTNLPRFSLSLSQVRYASHSAQGAANKHSRDPAGKRLGAKRTGGEYVVPGCIIFRQRGTKWWPGENCAMGRDHTIYATESGYVRYYLDPERHPDRKYIGVVFEKDGKLPTPRNAPTRRKLNRVAVPMMTQVEETQSDLTVVTGDNVGTVVGAVASVDAGAGTQLRPGYMWREANWQIGRAAEKAGITARPHKRKNRWLAWRKRQARAERAAQMKSLKNKKKSSKKAKR</sequence>